<reference evidence="2 3" key="1">
    <citation type="journal article" date="2007" name="Science">
        <title>The Fusarium graminearum genome reveals a link between localized polymorphism and pathogen specialization.</title>
        <authorList>
            <person name="Cuomo C.A."/>
            <person name="Gueldener U."/>
            <person name="Xu J.-R."/>
            <person name="Trail F."/>
            <person name="Turgeon B.G."/>
            <person name="Di Pietro A."/>
            <person name="Walton J.D."/>
            <person name="Ma L.-J."/>
            <person name="Baker S.E."/>
            <person name="Rep M."/>
            <person name="Adam G."/>
            <person name="Antoniw J."/>
            <person name="Baldwin T."/>
            <person name="Calvo S.E."/>
            <person name="Chang Y.-L."/>
            <person name="DeCaprio D."/>
            <person name="Gale L.R."/>
            <person name="Gnerre S."/>
            <person name="Goswami R.S."/>
            <person name="Hammond-Kosack K."/>
            <person name="Harris L.J."/>
            <person name="Hilburn K."/>
            <person name="Kennell J.C."/>
            <person name="Kroken S."/>
            <person name="Magnuson J.K."/>
            <person name="Mannhaupt G."/>
            <person name="Mauceli E.W."/>
            <person name="Mewes H.-W."/>
            <person name="Mitterbauer R."/>
            <person name="Muehlbauer G."/>
            <person name="Muensterkoetter M."/>
            <person name="Nelson D."/>
            <person name="O'Donnell K."/>
            <person name="Ouellet T."/>
            <person name="Qi W."/>
            <person name="Quesneville H."/>
            <person name="Roncero M.I.G."/>
            <person name="Seong K.-Y."/>
            <person name="Tetko I.V."/>
            <person name="Urban M."/>
            <person name="Waalwijk C."/>
            <person name="Ward T.J."/>
            <person name="Yao J."/>
            <person name="Birren B.W."/>
            <person name="Kistler H.C."/>
        </authorList>
    </citation>
    <scope>NUCLEOTIDE SEQUENCE [LARGE SCALE GENOMIC DNA]</scope>
    <source>
        <strain evidence="3">ATCC MYA-4620 / CBS 123657 / FGSC 9075 / NRRL 31084 / PH-1</strain>
        <strain evidence="2">PH-1 / ATCC MYA-4620 / FGSC 9075 / NRRL 31084</strain>
    </source>
</reference>
<reference key="3">
    <citation type="submission" date="2014-02" db="EMBL/GenBank/DDBJ databases">
        <title>A revised Fusarium graminearum genomic reference sequence using whole shotgun re-sequencing.</title>
        <authorList>
            <person name="King R."/>
            <person name="Urban M."/>
            <person name="Hassani-Pak K."/>
            <person name="Hammond-Kosack K."/>
        </authorList>
    </citation>
    <scope>NUCLEOTIDE SEQUENCE</scope>
    <source>
        <strain>PH-1</strain>
    </source>
</reference>
<dbReference type="AlphaFoldDB" id="I1S952"/>
<proteinExistence type="predicted"/>
<keyword evidence="3" id="KW-1185">Reference proteome</keyword>
<protein>
    <submittedName>
        <fullName evidence="1">Chromosome 2, complete genome</fullName>
    </submittedName>
</protein>
<dbReference type="KEGG" id="fgr:FGSG_13382"/>
<accession>I1S952</accession>
<dbReference type="EMBL" id="HG970333">
    <property type="protein sequence ID" value="CEF76672.1"/>
    <property type="molecule type" value="Genomic_DNA"/>
</dbReference>
<dbReference type="Proteomes" id="UP000070720">
    <property type="component" value="Chromosome 2"/>
</dbReference>
<dbReference type="VEuPathDB" id="FungiDB:FGRAMPH1_01G09739"/>
<reference evidence="1 3" key="4">
    <citation type="journal article" date="2015" name="BMC Genomics">
        <title>The completed genome sequence of the pathogenic ascomycete fungus Fusarium graminearum.</title>
        <authorList>
            <person name="King R."/>
            <person name="Urban M."/>
            <person name="Hammond-Kosack M.C."/>
            <person name="Hassani-Pak K."/>
            <person name="Hammond-Kosack K.E."/>
        </authorList>
    </citation>
    <scope>NUCLEOTIDE SEQUENCE [LARGE SCALE GENOMIC DNA]</scope>
    <source>
        <strain evidence="3">ATCC MYA-4620 / CBS 123657 / FGSC 9075 / NRRL 31084 / PH-1</strain>
        <strain evidence="1">PH-1</strain>
    </source>
</reference>
<evidence type="ECO:0000313" key="1">
    <source>
        <dbReference type="EMBL" id="CEF76672.1"/>
    </source>
</evidence>
<dbReference type="EnsemblFungi" id="CEF76672">
    <property type="protein sequence ID" value="CEF76672"/>
    <property type="gene ID" value="FGRRES_13382"/>
</dbReference>
<organism evidence="1 3">
    <name type="scientific">Gibberella zeae (strain ATCC MYA-4620 / CBS 123657 / FGSC 9075 / NRRL 31084 / PH-1)</name>
    <name type="common">Wheat head blight fungus</name>
    <name type="synonym">Fusarium graminearum</name>
    <dbReference type="NCBI Taxonomy" id="229533"/>
    <lineage>
        <taxon>Eukaryota</taxon>
        <taxon>Fungi</taxon>
        <taxon>Dikarya</taxon>
        <taxon>Ascomycota</taxon>
        <taxon>Pezizomycotina</taxon>
        <taxon>Sordariomycetes</taxon>
        <taxon>Hypocreomycetidae</taxon>
        <taxon>Hypocreales</taxon>
        <taxon>Nectriaceae</taxon>
        <taxon>Fusarium</taxon>
    </lineage>
</organism>
<sequence>MDMTLQLPLNQCTSFHTYLRHFAVLLFFTKTIYENMASPYVSAPLGASEWKFWDDTVPTIWPSDSTPPGPIPEPAAPVEKKDIVSAV</sequence>
<reference evidence="2 3" key="2">
    <citation type="journal article" date="2010" name="Nature">
        <title>Comparative genomics reveals mobile pathogenicity chromosomes in Fusarium.</title>
        <authorList>
            <person name="Ma L.J."/>
            <person name="van der Does H.C."/>
            <person name="Borkovich K.A."/>
            <person name="Coleman J.J."/>
            <person name="Daboussi M.J."/>
            <person name="Di Pietro A."/>
            <person name="Dufresne M."/>
            <person name="Freitag M."/>
            <person name="Grabherr M."/>
            <person name="Henrissat B."/>
            <person name="Houterman P.M."/>
            <person name="Kang S."/>
            <person name="Shim W.B."/>
            <person name="Woloshuk C."/>
            <person name="Xie X."/>
            <person name="Xu J.R."/>
            <person name="Antoniw J."/>
            <person name="Baker S.E."/>
            <person name="Bluhm B.H."/>
            <person name="Breakspear A."/>
            <person name="Brown D.W."/>
            <person name="Butchko R.A."/>
            <person name="Chapman S."/>
            <person name="Coulson R."/>
            <person name="Coutinho P.M."/>
            <person name="Danchin E.G."/>
            <person name="Diener A."/>
            <person name="Gale L.R."/>
            <person name="Gardiner D.M."/>
            <person name="Goff S."/>
            <person name="Hammond-Kosack K.E."/>
            <person name="Hilburn K."/>
            <person name="Hua-Van A."/>
            <person name="Jonkers W."/>
            <person name="Kazan K."/>
            <person name="Kodira C.D."/>
            <person name="Koehrsen M."/>
            <person name="Kumar L."/>
            <person name="Lee Y.H."/>
            <person name="Li L."/>
            <person name="Manners J.M."/>
            <person name="Miranda-Saavedra D."/>
            <person name="Mukherjee M."/>
            <person name="Park G."/>
            <person name="Park J."/>
            <person name="Park S.Y."/>
            <person name="Proctor R.H."/>
            <person name="Regev A."/>
            <person name="Ruiz-Roldan M.C."/>
            <person name="Sain D."/>
            <person name="Sakthikumar S."/>
            <person name="Sykes S."/>
            <person name="Schwartz D.C."/>
            <person name="Turgeon B.G."/>
            <person name="Wapinski I."/>
            <person name="Yoder O."/>
            <person name="Young S."/>
            <person name="Zeng Q."/>
            <person name="Zhou S."/>
            <person name="Galagan J."/>
            <person name="Cuomo C.A."/>
            <person name="Kistler H.C."/>
            <person name="Rep M."/>
        </authorList>
    </citation>
    <scope>GENOME REANNOTATION</scope>
    <source>
        <strain evidence="3">ATCC MYA-4620 / CBS 123657 / FGSC 9075 / NRRL 31084 / PH-1</strain>
        <strain evidence="2">PH-1 / ATCC MYA-4620 / FGSC 9075 / NRRL 31084</strain>
    </source>
</reference>
<name>I1S952_GIBZE</name>
<evidence type="ECO:0000313" key="3">
    <source>
        <dbReference type="Proteomes" id="UP000070720"/>
    </source>
</evidence>
<gene>
    <name evidence="1" type="ORF">FGRAMPH1_01T09739</name>
</gene>
<dbReference type="RefSeq" id="XP_011320429.1">
    <property type="nucleotide sequence ID" value="XM_011322127.1"/>
</dbReference>
<reference evidence="2" key="5">
    <citation type="submission" date="2017-01" db="UniProtKB">
        <authorList>
            <consortium name="EnsemblFungi"/>
        </authorList>
    </citation>
    <scope>IDENTIFICATION</scope>
    <source>
        <strain evidence="2">PH-1 / ATCC MYA-4620 / FGSC 9075 / NRRL 31084</strain>
    </source>
</reference>
<evidence type="ECO:0000313" key="2">
    <source>
        <dbReference type="EnsemblFungi" id="CEF76672"/>
    </source>
</evidence>
<dbReference type="HOGENOM" id="CLU_2483551_0_0_1"/>
<dbReference type="InParanoid" id="I1S952"/>